<comment type="caution">
    <text evidence="1">The sequence shown here is derived from an EMBL/GenBank/DDBJ whole genome shotgun (WGS) entry which is preliminary data.</text>
</comment>
<name>A0AAV4VUI3_CAEEX</name>
<dbReference type="Proteomes" id="UP001054945">
    <property type="component" value="Unassembled WGS sequence"/>
</dbReference>
<proteinExistence type="predicted"/>
<accession>A0AAV4VUI3</accession>
<keyword evidence="2" id="KW-1185">Reference proteome</keyword>
<dbReference type="AlphaFoldDB" id="A0AAV4VUI3"/>
<reference evidence="1 2" key="1">
    <citation type="submission" date="2021-06" db="EMBL/GenBank/DDBJ databases">
        <title>Caerostris extrusa draft genome.</title>
        <authorList>
            <person name="Kono N."/>
            <person name="Arakawa K."/>
        </authorList>
    </citation>
    <scope>NUCLEOTIDE SEQUENCE [LARGE SCALE GENOMIC DNA]</scope>
</reference>
<evidence type="ECO:0000313" key="1">
    <source>
        <dbReference type="EMBL" id="GIY74136.1"/>
    </source>
</evidence>
<sequence length="94" mass="9795">MGVAGAGLGCVFGGLGFDYLGGHQTFRIAGIFGCGFLQSRLVLLHTERERPSVTFPSAQRCVPSGTFPVPSVAFPAPSVDCGTAIHSVLCKCHQ</sequence>
<gene>
    <name evidence="1" type="ORF">CEXT_504011</name>
</gene>
<dbReference type="EMBL" id="BPLR01015172">
    <property type="protein sequence ID" value="GIY74136.1"/>
    <property type="molecule type" value="Genomic_DNA"/>
</dbReference>
<protein>
    <submittedName>
        <fullName evidence="1">Uncharacterized protein</fullName>
    </submittedName>
</protein>
<evidence type="ECO:0000313" key="2">
    <source>
        <dbReference type="Proteomes" id="UP001054945"/>
    </source>
</evidence>
<organism evidence="1 2">
    <name type="scientific">Caerostris extrusa</name>
    <name type="common">Bark spider</name>
    <name type="synonym">Caerostris bankana</name>
    <dbReference type="NCBI Taxonomy" id="172846"/>
    <lineage>
        <taxon>Eukaryota</taxon>
        <taxon>Metazoa</taxon>
        <taxon>Ecdysozoa</taxon>
        <taxon>Arthropoda</taxon>
        <taxon>Chelicerata</taxon>
        <taxon>Arachnida</taxon>
        <taxon>Araneae</taxon>
        <taxon>Araneomorphae</taxon>
        <taxon>Entelegynae</taxon>
        <taxon>Araneoidea</taxon>
        <taxon>Araneidae</taxon>
        <taxon>Caerostris</taxon>
    </lineage>
</organism>